<dbReference type="Pfam" id="PF08512">
    <property type="entry name" value="Rttp106-like_middle"/>
    <property type="match status" value="1"/>
</dbReference>
<dbReference type="AlphaFoldDB" id="A0ABD3PWM4"/>
<feature type="domain" description="Histone chaperone RTT106/FACT complex subunit SPT16-like middle" evidence="2">
    <location>
        <begin position="266"/>
        <end position="356"/>
    </location>
</feature>
<dbReference type="PANTHER" id="PTHR45849:SF1">
    <property type="entry name" value="FACT COMPLEX SUBUNIT SSRP1"/>
    <property type="match status" value="1"/>
</dbReference>
<protein>
    <recommendedName>
        <fullName evidence="2">Histone chaperone RTT106/FACT complex subunit SPT16-like middle domain-containing protein</fullName>
    </recommendedName>
</protein>
<keyword evidence="4" id="KW-1185">Reference proteome</keyword>
<dbReference type="Proteomes" id="UP001530400">
    <property type="component" value="Unassembled WGS sequence"/>
</dbReference>
<dbReference type="InterPro" id="IPR050454">
    <property type="entry name" value="RTT106/SSRP1_HistChap/FACT"/>
</dbReference>
<dbReference type="SMART" id="SM01287">
    <property type="entry name" value="Rtt106"/>
    <property type="match status" value="1"/>
</dbReference>
<evidence type="ECO:0000313" key="3">
    <source>
        <dbReference type="EMBL" id="KAL3792519.1"/>
    </source>
</evidence>
<accession>A0ABD3PWM4</accession>
<sequence length="489" mass="54244">MLFFRDHLLTWNLNALQMFYISSSHCPFNYHIKNDAVETASFLLQCTSTLPNAEEISAQLMGGGEDDEDINEEKKNDTEVEVAAINPILELLPLPPFITKEQSPLSIEVSCINPRGKFTLILHKNGIVLTNPKKAEEVLAIPAAAVSNVIWFRKMEEYKQLKQPSGKKPLPGHVLLTCFKEDANVVFRNKKLSQVCLQLPTYSECNESDGQFTEKQWWDGLSKALCGDEGSMTRVNAKMDRPSFETDEFTFQSEGASGSSTTTEGMPYVGCYHGLNDGVLYPLREGLLFFKPPLFVHRSKLASISCGRGSGSASRYVDMAVQLDSEERIEFTNIAREEIGVLNDYIHKTLIPAMQVDATGVASDKEEDAEEDAVAVEVIAEDGDESEQEKVDAETESSGSKRRRPSRAASRTAREATRAHFDRGVDEGSDDDEEDFQSDDGSDDCDSESDGDTDEEAVASSDSEADVEMDTDEENEDEEDETQAKKQKS</sequence>
<gene>
    <name evidence="3" type="ORF">ACHAWO_008390</name>
</gene>
<dbReference type="InterPro" id="IPR013719">
    <property type="entry name" value="RTT106/SPT16-like_middle_dom"/>
</dbReference>
<comment type="caution">
    <text evidence="3">The sequence shown here is derived from an EMBL/GenBank/DDBJ whole genome shotgun (WGS) entry which is preliminary data.</text>
</comment>
<dbReference type="PANTHER" id="PTHR45849">
    <property type="entry name" value="FACT COMPLEX SUBUNIT SSRP1"/>
    <property type="match status" value="1"/>
</dbReference>
<feature type="compositionally biased region" description="Basic and acidic residues" evidence="1">
    <location>
        <begin position="412"/>
        <end position="426"/>
    </location>
</feature>
<dbReference type="SUPFAM" id="SSF50729">
    <property type="entry name" value="PH domain-like"/>
    <property type="match status" value="1"/>
</dbReference>
<evidence type="ECO:0000259" key="2">
    <source>
        <dbReference type="SMART" id="SM01287"/>
    </source>
</evidence>
<feature type="region of interest" description="Disordered" evidence="1">
    <location>
        <begin position="380"/>
        <end position="489"/>
    </location>
</feature>
<organism evidence="3 4">
    <name type="scientific">Cyclotella atomus</name>
    <dbReference type="NCBI Taxonomy" id="382360"/>
    <lineage>
        <taxon>Eukaryota</taxon>
        <taxon>Sar</taxon>
        <taxon>Stramenopiles</taxon>
        <taxon>Ochrophyta</taxon>
        <taxon>Bacillariophyta</taxon>
        <taxon>Coscinodiscophyceae</taxon>
        <taxon>Thalassiosirophycidae</taxon>
        <taxon>Stephanodiscales</taxon>
        <taxon>Stephanodiscaceae</taxon>
        <taxon>Cyclotella</taxon>
    </lineage>
</organism>
<dbReference type="Gene3D" id="2.30.29.30">
    <property type="entry name" value="Pleckstrin-homology domain (PH domain)/Phosphotyrosine-binding domain (PTB)"/>
    <property type="match status" value="1"/>
</dbReference>
<name>A0ABD3PWM4_9STRA</name>
<dbReference type="EMBL" id="JALLPJ020000426">
    <property type="protein sequence ID" value="KAL3792519.1"/>
    <property type="molecule type" value="Genomic_DNA"/>
</dbReference>
<evidence type="ECO:0000313" key="4">
    <source>
        <dbReference type="Proteomes" id="UP001530400"/>
    </source>
</evidence>
<evidence type="ECO:0000256" key="1">
    <source>
        <dbReference type="SAM" id="MobiDB-lite"/>
    </source>
</evidence>
<reference evidence="3 4" key="1">
    <citation type="submission" date="2024-10" db="EMBL/GenBank/DDBJ databases">
        <title>Updated reference genomes for cyclostephanoid diatoms.</title>
        <authorList>
            <person name="Roberts W.R."/>
            <person name="Alverson A.J."/>
        </authorList>
    </citation>
    <scope>NUCLEOTIDE SEQUENCE [LARGE SCALE GENOMIC DNA]</scope>
    <source>
        <strain evidence="3 4">AJA010-31</strain>
    </source>
</reference>
<dbReference type="InterPro" id="IPR011993">
    <property type="entry name" value="PH-like_dom_sf"/>
</dbReference>
<proteinExistence type="predicted"/>
<feature type="compositionally biased region" description="Acidic residues" evidence="1">
    <location>
        <begin position="427"/>
        <end position="481"/>
    </location>
</feature>